<feature type="compositionally biased region" description="Basic and acidic residues" evidence="1">
    <location>
        <begin position="86"/>
        <end position="101"/>
    </location>
</feature>
<dbReference type="KEGG" id="ade:Adeh_0764"/>
<sequence>MSTVGAEGTMADPDARQRERELRLRREQELKDLETENTHGERPLEGLSSAPTTWTQEQDDREAERVHGDDEPEAQARSLAQIPPAPDDRRLPERGDPGPDREEPDPS</sequence>
<organism evidence="2 3">
    <name type="scientific">Anaeromyxobacter dehalogenans (strain 2CP-C)</name>
    <dbReference type="NCBI Taxonomy" id="290397"/>
    <lineage>
        <taxon>Bacteria</taxon>
        <taxon>Pseudomonadati</taxon>
        <taxon>Myxococcota</taxon>
        <taxon>Myxococcia</taxon>
        <taxon>Myxococcales</taxon>
        <taxon>Cystobacterineae</taxon>
        <taxon>Anaeromyxobacteraceae</taxon>
        <taxon>Anaeromyxobacter</taxon>
    </lineage>
</organism>
<dbReference type="RefSeq" id="WP_011419822.1">
    <property type="nucleotide sequence ID" value="NC_007760.1"/>
</dbReference>
<dbReference type="Proteomes" id="UP000001935">
    <property type="component" value="Chromosome"/>
</dbReference>
<feature type="region of interest" description="Disordered" evidence="1">
    <location>
        <begin position="1"/>
        <end position="107"/>
    </location>
</feature>
<accession>Q2IP11</accession>
<dbReference type="EMBL" id="CP000251">
    <property type="protein sequence ID" value="ABC80539.1"/>
    <property type="molecule type" value="Genomic_DNA"/>
</dbReference>
<dbReference type="AlphaFoldDB" id="Q2IP11"/>
<name>Q2IP11_ANADE</name>
<evidence type="ECO:0000313" key="3">
    <source>
        <dbReference type="Proteomes" id="UP000001935"/>
    </source>
</evidence>
<evidence type="ECO:0000256" key="1">
    <source>
        <dbReference type="SAM" id="MobiDB-lite"/>
    </source>
</evidence>
<reference evidence="2 3" key="1">
    <citation type="submission" date="2006-01" db="EMBL/GenBank/DDBJ databases">
        <title>Complete sequence of Anaeromyxobacter dehalogenans 2CP-C.</title>
        <authorList>
            <consortium name="US DOE Joint Genome Institute"/>
            <person name="Copeland A."/>
            <person name="Lucas S."/>
            <person name="Lapidus A."/>
            <person name="Barry K."/>
            <person name="Detter J.C."/>
            <person name="Glavina T."/>
            <person name="Hammon N."/>
            <person name="Israni S."/>
            <person name="Pitluck S."/>
            <person name="Brettin T."/>
            <person name="Bruce D."/>
            <person name="Han C."/>
            <person name="Tapia R."/>
            <person name="Gilna P."/>
            <person name="Kiss H."/>
            <person name="Schmutz J."/>
            <person name="Larimer F."/>
            <person name="Land M."/>
            <person name="Kyrpides N."/>
            <person name="Anderson I."/>
            <person name="Sanford R.A."/>
            <person name="Ritalahti K.M."/>
            <person name="Thomas H.S."/>
            <person name="Kirby J.R."/>
            <person name="Zhulin I.B."/>
            <person name="Loeffler F.E."/>
            <person name="Richardson P."/>
        </authorList>
    </citation>
    <scope>NUCLEOTIDE SEQUENCE [LARGE SCALE GENOMIC DNA]</scope>
    <source>
        <strain evidence="2 3">2CP-C</strain>
    </source>
</reference>
<proteinExistence type="predicted"/>
<dbReference type="HOGENOM" id="CLU_2314268_0_0_7"/>
<evidence type="ECO:0000313" key="2">
    <source>
        <dbReference type="EMBL" id="ABC80539.1"/>
    </source>
</evidence>
<gene>
    <name evidence="2" type="ordered locus">Adeh_0764</name>
</gene>
<protein>
    <submittedName>
        <fullName evidence="2">Uncharacterized protein</fullName>
    </submittedName>
</protein>
<feature type="compositionally biased region" description="Basic and acidic residues" evidence="1">
    <location>
        <begin position="13"/>
        <end position="44"/>
    </location>
</feature>